<dbReference type="EMBL" id="CAEKDK010000005">
    <property type="protein sequence ID" value="CAB4280590.1"/>
    <property type="molecule type" value="Genomic_DNA"/>
</dbReference>
<proteinExistence type="predicted"/>
<dbReference type="InterPro" id="IPR011205">
    <property type="entry name" value="UCP015417_vWA"/>
</dbReference>
<dbReference type="PANTHER" id="PTHR31373:SF17">
    <property type="entry name" value="OS06G0652100 PROTEIN"/>
    <property type="match status" value="1"/>
</dbReference>
<evidence type="ECO:0000313" key="4">
    <source>
        <dbReference type="Proteomes" id="UP000507222"/>
    </source>
</evidence>
<accession>A0A6J5UVL6</accession>
<evidence type="ECO:0000259" key="2">
    <source>
        <dbReference type="Pfam" id="PF25043"/>
    </source>
</evidence>
<dbReference type="InterPro" id="IPR056690">
    <property type="entry name" value="DUF7788"/>
</dbReference>
<name>A0A6J5UVL6_PRUAR</name>
<organism evidence="3 4">
    <name type="scientific">Prunus armeniaca</name>
    <name type="common">Apricot</name>
    <name type="synonym">Armeniaca vulgaris</name>
    <dbReference type="NCBI Taxonomy" id="36596"/>
    <lineage>
        <taxon>Eukaryota</taxon>
        <taxon>Viridiplantae</taxon>
        <taxon>Streptophyta</taxon>
        <taxon>Embryophyta</taxon>
        <taxon>Tracheophyta</taxon>
        <taxon>Spermatophyta</taxon>
        <taxon>Magnoliopsida</taxon>
        <taxon>eudicotyledons</taxon>
        <taxon>Gunneridae</taxon>
        <taxon>Pentapetalae</taxon>
        <taxon>rosids</taxon>
        <taxon>fabids</taxon>
        <taxon>Rosales</taxon>
        <taxon>Rosaceae</taxon>
        <taxon>Amygdaloideae</taxon>
        <taxon>Amygdaleae</taxon>
        <taxon>Prunus</taxon>
    </lineage>
</organism>
<feature type="domain" description="DUF2828" evidence="1">
    <location>
        <begin position="338"/>
        <end position="390"/>
    </location>
</feature>
<feature type="domain" description="DUF2828" evidence="1">
    <location>
        <begin position="77"/>
        <end position="171"/>
    </location>
</feature>
<dbReference type="PIRSF" id="PIRSF015417">
    <property type="entry name" value="T31B5_30_vWA"/>
    <property type="match status" value="1"/>
</dbReference>
<reference evidence="3 4" key="1">
    <citation type="submission" date="2020-05" db="EMBL/GenBank/DDBJ databases">
        <authorList>
            <person name="Campoy J."/>
            <person name="Schneeberger K."/>
            <person name="Spophaly S."/>
        </authorList>
    </citation>
    <scope>NUCLEOTIDE SEQUENCE [LARGE SCALE GENOMIC DNA]</scope>
    <source>
        <strain evidence="3">PruArmRojPasFocal</strain>
    </source>
</reference>
<dbReference type="AlphaFoldDB" id="A0A6J5UVL6"/>
<dbReference type="InterPro" id="IPR058580">
    <property type="entry name" value="DUF2828"/>
</dbReference>
<dbReference type="Proteomes" id="UP000507222">
    <property type="component" value="Unassembled WGS sequence"/>
</dbReference>
<evidence type="ECO:0000259" key="1">
    <source>
        <dbReference type="Pfam" id="PF11443"/>
    </source>
</evidence>
<feature type="domain" description="DUF2828" evidence="1">
    <location>
        <begin position="193"/>
        <end position="322"/>
    </location>
</feature>
<evidence type="ECO:0000313" key="3">
    <source>
        <dbReference type="EMBL" id="CAB4280590.1"/>
    </source>
</evidence>
<dbReference type="PANTHER" id="PTHR31373">
    <property type="entry name" value="OS06G0652100 PROTEIN"/>
    <property type="match status" value="1"/>
</dbReference>
<dbReference type="Pfam" id="PF25043">
    <property type="entry name" value="DUF7788"/>
    <property type="match status" value="1"/>
</dbReference>
<protein>
    <submittedName>
        <fullName evidence="3">Uncharacterized protein</fullName>
    </submittedName>
</protein>
<dbReference type="Pfam" id="PF11443">
    <property type="entry name" value="DUF2828"/>
    <property type="match status" value="3"/>
</dbReference>
<sequence>MKALKMAKLISVVKANKNHVNNISKLTARLMAPYTTLAGPPELIRDRFVVANNFENEAAAAAATTTMRPPNLFPIYGNPCLDLFFKVVKPSEYKDFGVKEKKISEIKAEVEASCTYLKQMLPLAWSHNPLTTLKLIFNLLDEKSFYQAFHTAAVWLHHNHPKTLLCNVPNIELFHCLFFPVEILYRLLEDGDQHRRMEPLAKMINKAVERYEHDPDYHLLYDQIMDLFVEHLKSDIQILKRKWKQSDDINDDAQVSDAANSCLFSNSQDVHIIRSVLLWETIARKVFPRESYPEYQHLEEADYMSKIRDRLRKEVLVPLNKAERSQCSNRSRKAGADETYLKEVKADKCKIEADALLPHKILAFADDPNLQKVAELQWKTMVEDMKRQGKNGKKTLSNCLAVYDDDSEFHFRQGIRMDASVALTLLMSELNEEPWKGKVINFSESPQLHFIQGNNLMNKCEFVSNMHKDQNLDFQKVFDLILEVAVNENLKPEQMIKKVFVLTEYKHFEDVSNNSWKTDYEAIQSKFKEKGYGTAVPHIVFWRFESLHHESRPVMPSTEPGVTLLSGFSSNLIKLFLENGGEIGPDQFMESAISSKKFQKLVVVD</sequence>
<feature type="domain" description="DUF7788" evidence="2">
    <location>
        <begin position="398"/>
        <end position="583"/>
    </location>
</feature>
<gene>
    <name evidence="3" type="ORF">CURHAP_LOCUS33452</name>
</gene>